<organism evidence="2 3">
    <name type="scientific">Nocardioides aquiterrae</name>
    <dbReference type="NCBI Taxonomy" id="203799"/>
    <lineage>
        <taxon>Bacteria</taxon>
        <taxon>Bacillati</taxon>
        <taxon>Actinomycetota</taxon>
        <taxon>Actinomycetes</taxon>
        <taxon>Propionibacteriales</taxon>
        <taxon>Nocardioidaceae</taxon>
        <taxon>Nocardioides</taxon>
    </lineage>
</organism>
<dbReference type="Proteomes" id="UP001499979">
    <property type="component" value="Unassembled WGS sequence"/>
</dbReference>
<keyword evidence="3" id="KW-1185">Reference proteome</keyword>
<dbReference type="Pfam" id="PF03358">
    <property type="entry name" value="FMN_red"/>
    <property type="match status" value="1"/>
</dbReference>
<comment type="caution">
    <text evidence="2">The sequence shown here is derived from an EMBL/GenBank/DDBJ whole genome shotgun (WGS) entry which is preliminary data.</text>
</comment>
<dbReference type="EMBL" id="BAAAJE010000030">
    <property type="protein sequence ID" value="GAA1162674.1"/>
    <property type="molecule type" value="Genomic_DNA"/>
</dbReference>
<accession>A0ABP4FD19</accession>
<dbReference type="InterPro" id="IPR029039">
    <property type="entry name" value="Flavoprotein-like_sf"/>
</dbReference>
<dbReference type="InterPro" id="IPR050712">
    <property type="entry name" value="NAD(P)H-dep_reductase"/>
</dbReference>
<evidence type="ECO:0000313" key="3">
    <source>
        <dbReference type="Proteomes" id="UP001499979"/>
    </source>
</evidence>
<dbReference type="PANTHER" id="PTHR30543">
    <property type="entry name" value="CHROMATE REDUCTASE"/>
    <property type="match status" value="1"/>
</dbReference>
<protein>
    <submittedName>
        <fullName evidence="2">NAD(P)H-dependent oxidoreductase</fullName>
    </submittedName>
</protein>
<dbReference type="PANTHER" id="PTHR30543:SF21">
    <property type="entry name" value="NAD(P)H-DEPENDENT FMN REDUCTASE LOT6"/>
    <property type="match status" value="1"/>
</dbReference>
<reference evidence="3" key="1">
    <citation type="journal article" date="2019" name="Int. J. Syst. Evol. Microbiol.">
        <title>The Global Catalogue of Microorganisms (GCM) 10K type strain sequencing project: providing services to taxonomists for standard genome sequencing and annotation.</title>
        <authorList>
            <consortium name="The Broad Institute Genomics Platform"/>
            <consortium name="The Broad Institute Genome Sequencing Center for Infectious Disease"/>
            <person name="Wu L."/>
            <person name="Ma J."/>
        </authorList>
    </citation>
    <scope>NUCLEOTIDE SEQUENCE [LARGE SCALE GENOMIC DNA]</scope>
    <source>
        <strain evidence="3">JCM 11813</strain>
    </source>
</reference>
<evidence type="ECO:0000259" key="1">
    <source>
        <dbReference type="Pfam" id="PF03358"/>
    </source>
</evidence>
<dbReference type="InterPro" id="IPR005025">
    <property type="entry name" value="FMN_Rdtase-like_dom"/>
</dbReference>
<proteinExistence type="predicted"/>
<name>A0ABP4FD19_9ACTN</name>
<dbReference type="Gene3D" id="3.40.50.360">
    <property type="match status" value="1"/>
</dbReference>
<gene>
    <name evidence="2" type="ORF">GCM10009606_45650</name>
</gene>
<dbReference type="SUPFAM" id="SSF52218">
    <property type="entry name" value="Flavoproteins"/>
    <property type="match status" value="1"/>
</dbReference>
<feature type="domain" description="NADPH-dependent FMN reductase-like" evidence="1">
    <location>
        <begin position="11"/>
        <end position="154"/>
    </location>
</feature>
<evidence type="ECO:0000313" key="2">
    <source>
        <dbReference type="EMBL" id="GAA1162674.1"/>
    </source>
</evidence>
<sequence>MVRLVVMTDTTIAVLVGSLRTDSVNRKLAELLAEQAPEGVTVDIVDGLGAIPFYNEDIDNPRDVPASAAALRERVGAADRVLAVTPEYNGTMPAVLNNAIDWLSRPYGAGALVGKPFGVVGATPTPYGGKWAHEDAARSARIAGATVVEDVTVSQSAIEVDVLTDPDVLDRLNRAVRTLAEYEPATVAA</sequence>